<dbReference type="EMBL" id="CP144751">
    <property type="protein sequence ID" value="WVZ85990.1"/>
    <property type="molecule type" value="Genomic_DNA"/>
</dbReference>
<evidence type="ECO:0000313" key="3">
    <source>
        <dbReference type="Proteomes" id="UP001341281"/>
    </source>
</evidence>
<name>A0AAQ3X659_PASNO</name>
<proteinExistence type="predicted"/>
<evidence type="ECO:0000313" key="2">
    <source>
        <dbReference type="EMBL" id="WVZ85990.1"/>
    </source>
</evidence>
<feature type="region of interest" description="Disordered" evidence="1">
    <location>
        <begin position="1"/>
        <end position="94"/>
    </location>
</feature>
<feature type="compositionally biased region" description="Pro residues" evidence="1">
    <location>
        <begin position="109"/>
        <end position="118"/>
    </location>
</feature>
<feature type="compositionally biased region" description="Low complexity" evidence="1">
    <location>
        <begin position="45"/>
        <end position="56"/>
    </location>
</feature>
<dbReference type="Proteomes" id="UP001341281">
    <property type="component" value="Chromosome 07"/>
</dbReference>
<evidence type="ECO:0000256" key="1">
    <source>
        <dbReference type="SAM" id="MobiDB-lite"/>
    </source>
</evidence>
<feature type="compositionally biased region" description="Basic residues" evidence="1">
    <location>
        <begin position="34"/>
        <end position="44"/>
    </location>
</feature>
<dbReference type="AlphaFoldDB" id="A0AAQ3X659"/>
<protein>
    <submittedName>
        <fullName evidence="2">Uncharacterized protein</fullName>
    </submittedName>
</protein>
<accession>A0AAQ3X659</accession>
<keyword evidence="3" id="KW-1185">Reference proteome</keyword>
<feature type="compositionally biased region" description="Low complexity" evidence="1">
    <location>
        <begin position="78"/>
        <end position="94"/>
    </location>
</feature>
<sequence>MLALSSSAAFNRHGVGPPRRQTGGSRVGGAGPPHPRRPRWRVPRPRSGLLRLRLCPTSSLSAATRRPSLRPAGTRIWPSDGPDPTSPAAPASAASFPAPAWPLLGYAPPLAPAAPPPLLRRHVAPSSTAGHTPLPPPLPP</sequence>
<gene>
    <name evidence="2" type="ORF">U9M48_032842</name>
</gene>
<organism evidence="2 3">
    <name type="scientific">Paspalum notatum var. saurae</name>
    <dbReference type="NCBI Taxonomy" id="547442"/>
    <lineage>
        <taxon>Eukaryota</taxon>
        <taxon>Viridiplantae</taxon>
        <taxon>Streptophyta</taxon>
        <taxon>Embryophyta</taxon>
        <taxon>Tracheophyta</taxon>
        <taxon>Spermatophyta</taxon>
        <taxon>Magnoliopsida</taxon>
        <taxon>Liliopsida</taxon>
        <taxon>Poales</taxon>
        <taxon>Poaceae</taxon>
        <taxon>PACMAD clade</taxon>
        <taxon>Panicoideae</taxon>
        <taxon>Andropogonodae</taxon>
        <taxon>Paspaleae</taxon>
        <taxon>Paspalinae</taxon>
        <taxon>Paspalum</taxon>
    </lineage>
</organism>
<feature type="region of interest" description="Disordered" evidence="1">
    <location>
        <begin position="106"/>
        <end position="140"/>
    </location>
</feature>
<reference evidence="2 3" key="1">
    <citation type="submission" date="2024-02" db="EMBL/GenBank/DDBJ databases">
        <title>High-quality chromosome-scale genome assembly of Pensacola bahiagrass (Paspalum notatum Flugge var. saurae).</title>
        <authorList>
            <person name="Vega J.M."/>
            <person name="Podio M."/>
            <person name="Orjuela J."/>
            <person name="Siena L.A."/>
            <person name="Pessino S.C."/>
            <person name="Combes M.C."/>
            <person name="Mariac C."/>
            <person name="Albertini E."/>
            <person name="Pupilli F."/>
            <person name="Ortiz J.P.A."/>
            <person name="Leblanc O."/>
        </authorList>
    </citation>
    <scope>NUCLEOTIDE SEQUENCE [LARGE SCALE GENOMIC DNA]</scope>
    <source>
        <strain evidence="2">R1</strain>
        <tissue evidence="2">Leaf</tissue>
    </source>
</reference>